<feature type="compositionally biased region" description="Low complexity" evidence="1">
    <location>
        <begin position="29"/>
        <end position="60"/>
    </location>
</feature>
<dbReference type="AlphaFoldDB" id="A0A150FWH0"/>
<dbReference type="EMBL" id="LSYV01000235">
    <property type="protein sequence ID" value="KXZ41949.1"/>
    <property type="molecule type" value="Genomic_DNA"/>
</dbReference>
<evidence type="ECO:0000256" key="1">
    <source>
        <dbReference type="SAM" id="MobiDB-lite"/>
    </source>
</evidence>
<accession>A0A150FWH0</accession>
<gene>
    <name evidence="2" type="ORF">GPECTOR_236g553</name>
</gene>
<name>A0A150FWH0_GONPE</name>
<feature type="region of interest" description="Disordered" evidence="1">
    <location>
        <begin position="29"/>
        <end position="85"/>
    </location>
</feature>
<dbReference type="Proteomes" id="UP000075714">
    <property type="component" value="Unassembled WGS sequence"/>
</dbReference>
<evidence type="ECO:0000313" key="2">
    <source>
        <dbReference type="EMBL" id="KXZ41949.1"/>
    </source>
</evidence>
<evidence type="ECO:0000313" key="3">
    <source>
        <dbReference type="Proteomes" id="UP000075714"/>
    </source>
</evidence>
<protein>
    <submittedName>
        <fullName evidence="2">Uncharacterized protein</fullName>
    </submittedName>
</protein>
<comment type="caution">
    <text evidence="2">The sequence shown here is derived from an EMBL/GenBank/DDBJ whole genome shotgun (WGS) entry which is preliminary data.</text>
</comment>
<reference evidence="3" key="1">
    <citation type="journal article" date="2016" name="Nat. Commun.">
        <title>The Gonium pectorale genome demonstrates co-option of cell cycle regulation during the evolution of multicellularity.</title>
        <authorList>
            <person name="Hanschen E.R."/>
            <person name="Marriage T.N."/>
            <person name="Ferris P.J."/>
            <person name="Hamaji T."/>
            <person name="Toyoda A."/>
            <person name="Fujiyama A."/>
            <person name="Neme R."/>
            <person name="Noguchi H."/>
            <person name="Minakuchi Y."/>
            <person name="Suzuki M."/>
            <person name="Kawai-Toyooka H."/>
            <person name="Smith D.R."/>
            <person name="Sparks H."/>
            <person name="Anderson J."/>
            <person name="Bakaric R."/>
            <person name="Luria V."/>
            <person name="Karger A."/>
            <person name="Kirschner M.W."/>
            <person name="Durand P.M."/>
            <person name="Michod R.E."/>
            <person name="Nozaki H."/>
            <person name="Olson B.J."/>
        </authorList>
    </citation>
    <scope>NUCLEOTIDE SEQUENCE [LARGE SCALE GENOMIC DNA]</scope>
    <source>
        <strain evidence="3">NIES-2863</strain>
    </source>
</reference>
<keyword evidence="3" id="KW-1185">Reference proteome</keyword>
<proteinExistence type="predicted"/>
<organism evidence="2 3">
    <name type="scientific">Gonium pectorale</name>
    <name type="common">Green alga</name>
    <dbReference type="NCBI Taxonomy" id="33097"/>
    <lineage>
        <taxon>Eukaryota</taxon>
        <taxon>Viridiplantae</taxon>
        <taxon>Chlorophyta</taxon>
        <taxon>core chlorophytes</taxon>
        <taxon>Chlorophyceae</taxon>
        <taxon>CS clade</taxon>
        <taxon>Chlamydomonadales</taxon>
        <taxon>Volvocaceae</taxon>
        <taxon>Gonium</taxon>
    </lineage>
</organism>
<sequence>MARGQDADTVGEVTAAALAAADPDLAAADPDLAAADPDLAAADPDLAAADPDLAAAGRPSPGRPPGAPRTPGRGGHPGAAPARRG</sequence>